<protein>
    <submittedName>
        <fullName evidence="2">Uncharacterized protein</fullName>
    </submittedName>
</protein>
<keyword evidence="1" id="KW-0472">Membrane</keyword>
<dbReference type="RefSeq" id="WP_156898770.1">
    <property type="nucleotide sequence ID" value="NZ_LT670849.1"/>
</dbReference>
<name>A0A1M7UMB3_9BRAD</name>
<evidence type="ECO:0000313" key="2">
    <source>
        <dbReference type="EMBL" id="SHN84046.1"/>
    </source>
</evidence>
<keyword evidence="3" id="KW-1185">Reference proteome</keyword>
<reference evidence="3" key="1">
    <citation type="submission" date="2016-11" db="EMBL/GenBank/DDBJ databases">
        <authorList>
            <person name="Varghese N."/>
            <person name="Submissions S."/>
        </authorList>
    </citation>
    <scope>NUCLEOTIDE SEQUENCE [LARGE SCALE GENOMIC DNA]</scope>
    <source>
        <strain evidence="3">GAS401</strain>
    </source>
</reference>
<dbReference type="Proteomes" id="UP000184096">
    <property type="component" value="Chromosome I"/>
</dbReference>
<organism evidence="2 3">
    <name type="scientific">Bradyrhizobium erythrophlei</name>
    <dbReference type="NCBI Taxonomy" id="1437360"/>
    <lineage>
        <taxon>Bacteria</taxon>
        <taxon>Pseudomonadati</taxon>
        <taxon>Pseudomonadota</taxon>
        <taxon>Alphaproteobacteria</taxon>
        <taxon>Hyphomicrobiales</taxon>
        <taxon>Nitrobacteraceae</taxon>
        <taxon>Bradyrhizobium</taxon>
    </lineage>
</organism>
<feature type="transmembrane region" description="Helical" evidence="1">
    <location>
        <begin position="6"/>
        <end position="31"/>
    </location>
</feature>
<gene>
    <name evidence="2" type="ORF">SAMN05444170_5762</name>
</gene>
<keyword evidence="1" id="KW-0812">Transmembrane</keyword>
<dbReference type="EMBL" id="LT670849">
    <property type="protein sequence ID" value="SHN84046.1"/>
    <property type="molecule type" value="Genomic_DNA"/>
</dbReference>
<keyword evidence="1" id="KW-1133">Transmembrane helix</keyword>
<dbReference type="AlphaFoldDB" id="A0A1M7UMB3"/>
<dbReference type="OrthoDB" id="8270878at2"/>
<sequence>MTCKIIAFEFVVPTAMATTLAVMLSIVAVYLTDKYLGPIEQAEAHGLPSAEGSVDQ</sequence>
<evidence type="ECO:0000313" key="3">
    <source>
        <dbReference type="Proteomes" id="UP000184096"/>
    </source>
</evidence>
<proteinExistence type="predicted"/>
<evidence type="ECO:0000256" key="1">
    <source>
        <dbReference type="SAM" id="Phobius"/>
    </source>
</evidence>
<accession>A0A1M7UMB3</accession>